<dbReference type="InterPro" id="IPR017452">
    <property type="entry name" value="GPCR_Rhodpsn_7TM"/>
</dbReference>
<evidence type="ECO:0000256" key="1">
    <source>
        <dbReference type="ARBA" id="ARBA00004651"/>
    </source>
</evidence>
<keyword evidence="6 10" id="KW-0472">Membrane</keyword>
<comment type="caution">
    <text evidence="12">The sequence shown here is derived from an EMBL/GenBank/DDBJ whole genome shotgun (WGS) entry which is preliminary data.</text>
</comment>
<dbReference type="GO" id="GO:0060326">
    <property type="term" value="P:cell chemotaxis"/>
    <property type="evidence" value="ECO:0007669"/>
    <property type="project" value="TreeGrafter"/>
</dbReference>
<evidence type="ECO:0000259" key="11">
    <source>
        <dbReference type="PROSITE" id="PS50262"/>
    </source>
</evidence>
<dbReference type="GO" id="GO:0019957">
    <property type="term" value="F:C-C chemokine binding"/>
    <property type="evidence" value="ECO:0007669"/>
    <property type="project" value="TreeGrafter"/>
</dbReference>
<dbReference type="InterPro" id="IPR050119">
    <property type="entry name" value="CCR1-9-like"/>
</dbReference>
<feature type="transmembrane region" description="Helical" evidence="10">
    <location>
        <begin position="37"/>
        <end position="57"/>
    </location>
</feature>
<keyword evidence="4 10" id="KW-1133">Transmembrane helix</keyword>
<dbReference type="PROSITE" id="PS50262">
    <property type="entry name" value="G_PROTEIN_RECEP_F1_2"/>
    <property type="match status" value="1"/>
</dbReference>
<dbReference type="GO" id="GO:0007204">
    <property type="term" value="P:positive regulation of cytosolic calcium ion concentration"/>
    <property type="evidence" value="ECO:0007669"/>
    <property type="project" value="TreeGrafter"/>
</dbReference>
<dbReference type="GO" id="GO:0016493">
    <property type="term" value="F:C-C chemokine receptor activity"/>
    <property type="evidence" value="ECO:0007669"/>
    <property type="project" value="TreeGrafter"/>
</dbReference>
<feature type="non-terminal residue" evidence="12">
    <location>
        <position position="1"/>
    </location>
</feature>
<evidence type="ECO:0000256" key="5">
    <source>
        <dbReference type="ARBA" id="ARBA00023040"/>
    </source>
</evidence>
<comment type="subcellular location">
    <subcellularLocation>
        <location evidence="1">Cell membrane</location>
        <topology evidence="1">Multi-pass membrane protein</topology>
    </subcellularLocation>
</comment>
<evidence type="ECO:0000256" key="8">
    <source>
        <dbReference type="ARBA" id="ARBA00023224"/>
    </source>
</evidence>
<dbReference type="Gene3D" id="1.20.1070.10">
    <property type="entry name" value="Rhodopsin 7-helix transmembrane proteins"/>
    <property type="match status" value="1"/>
</dbReference>
<evidence type="ECO:0000256" key="10">
    <source>
        <dbReference type="SAM" id="Phobius"/>
    </source>
</evidence>
<accession>A0A553QSA3</accession>
<protein>
    <recommendedName>
        <fullName evidence="11">G-protein coupled receptors family 1 profile domain-containing protein</fullName>
    </recommendedName>
</protein>
<evidence type="ECO:0000313" key="12">
    <source>
        <dbReference type="EMBL" id="TRY92864.1"/>
    </source>
</evidence>
<dbReference type="Pfam" id="PF00001">
    <property type="entry name" value="7tm_1"/>
    <property type="match status" value="1"/>
</dbReference>
<evidence type="ECO:0000256" key="6">
    <source>
        <dbReference type="ARBA" id="ARBA00023136"/>
    </source>
</evidence>
<feature type="domain" description="G-protein coupled receptors family 1 profile" evidence="11">
    <location>
        <begin position="48"/>
        <end position="167"/>
    </location>
</feature>
<evidence type="ECO:0000256" key="3">
    <source>
        <dbReference type="ARBA" id="ARBA00022692"/>
    </source>
</evidence>
<evidence type="ECO:0000256" key="2">
    <source>
        <dbReference type="ARBA" id="ARBA00022475"/>
    </source>
</evidence>
<feature type="transmembrane region" description="Helical" evidence="10">
    <location>
        <begin position="69"/>
        <end position="87"/>
    </location>
</feature>
<dbReference type="InterPro" id="IPR000276">
    <property type="entry name" value="GPCR_Rhodpsn"/>
</dbReference>
<dbReference type="SUPFAM" id="SSF81321">
    <property type="entry name" value="Family A G protein-coupled receptor-like"/>
    <property type="match status" value="1"/>
</dbReference>
<keyword evidence="3 9" id="KW-0812">Transmembrane</keyword>
<comment type="similarity">
    <text evidence="9">Belongs to the G-protein coupled receptor 1 family.</text>
</comment>
<evidence type="ECO:0000256" key="4">
    <source>
        <dbReference type="ARBA" id="ARBA00022989"/>
    </source>
</evidence>
<dbReference type="GO" id="GO:0019722">
    <property type="term" value="P:calcium-mediated signaling"/>
    <property type="evidence" value="ECO:0007669"/>
    <property type="project" value="TreeGrafter"/>
</dbReference>
<evidence type="ECO:0000313" key="13">
    <source>
        <dbReference type="Proteomes" id="UP000316079"/>
    </source>
</evidence>
<keyword evidence="2" id="KW-1003">Cell membrane</keyword>
<dbReference type="PROSITE" id="PS00237">
    <property type="entry name" value="G_PROTEIN_RECEP_F1_1"/>
    <property type="match status" value="1"/>
</dbReference>
<dbReference type="Proteomes" id="UP000316079">
    <property type="component" value="Unassembled WGS sequence"/>
</dbReference>
<dbReference type="PRINTS" id="PR00237">
    <property type="entry name" value="GPCRRHODOPSN"/>
</dbReference>
<dbReference type="PRINTS" id="PR00657">
    <property type="entry name" value="CCCHEMOKINER"/>
</dbReference>
<dbReference type="EMBL" id="SRMA01025595">
    <property type="protein sequence ID" value="TRY92864.1"/>
    <property type="molecule type" value="Genomic_DNA"/>
</dbReference>
<keyword evidence="13" id="KW-1185">Reference proteome</keyword>
<feature type="transmembrane region" description="Helical" evidence="10">
    <location>
        <begin position="107"/>
        <end position="125"/>
    </location>
</feature>
<name>A0A553QSA3_9TELE</name>
<sequence>TEGDFYKGYYDYENSTIEKPCNNDNPKAFGQVFRTTLYSFVFIIGFVGNGLVMLVLIRYRKKSNVTDVCLFNLALSDLLFLMSLPFWSQNAMDEWIFGPFMCHTISGLFMVGLFGSIFFMVLMTLDRYVIIVHAHSTFSRNRSTKMGGKDFFAHATGSKVWVLLCNG</sequence>
<evidence type="ECO:0000256" key="9">
    <source>
        <dbReference type="RuleBase" id="RU000688"/>
    </source>
</evidence>
<proteinExistence type="inferred from homology"/>
<evidence type="ECO:0000256" key="7">
    <source>
        <dbReference type="ARBA" id="ARBA00023170"/>
    </source>
</evidence>
<organism evidence="12 13">
    <name type="scientific">Danionella cerebrum</name>
    <dbReference type="NCBI Taxonomy" id="2873325"/>
    <lineage>
        <taxon>Eukaryota</taxon>
        <taxon>Metazoa</taxon>
        <taxon>Chordata</taxon>
        <taxon>Craniata</taxon>
        <taxon>Vertebrata</taxon>
        <taxon>Euteleostomi</taxon>
        <taxon>Actinopterygii</taxon>
        <taxon>Neopterygii</taxon>
        <taxon>Teleostei</taxon>
        <taxon>Ostariophysi</taxon>
        <taxon>Cypriniformes</taxon>
        <taxon>Danionidae</taxon>
        <taxon>Danioninae</taxon>
        <taxon>Danionella</taxon>
    </lineage>
</organism>
<dbReference type="GO" id="GO:0009897">
    <property type="term" value="C:external side of plasma membrane"/>
    <property type="evidence" value="ECO:0007669"/>
    <property type="project" value="TreeGrafter"/>
</dbReference>
<dbReference type="PANTHER" id="PTHR10489">
    <property type="entry name" value="CELL ADHESION MOLECULE"/>
    <property type="match status" value="1"/>
</dbReference>
<gene>
    <name evidence="12" type="ORF">DNTS_031811</name>
</gene>
<dbReference type="OrthoDB" id="5970631at2759"/>
<reference evidence="12 13" key="1">
    <citation type="journal article" date="2019" name="Sci. Data">
        <title>Hybrid genome assembly and annotation of Danionella translucida.</title>
        <authorList>
            <person name="Kadobianskyi M."/>
            <person name="Schulze L."/>
            <person name="Schuelke M."/>
            <person name="Judkewitz B."/>
        </authorList>
    </citation>
    <scope>NUCLEOTIDE SEQUENCE [LARGE SCALE GENOMIC DNA]</scope>
    <source>
        <strain evidence="12 13">Bolton</strain>
    </source>
</reference>
<dbReference type="GO" id="GO:0006955">
    <property type="term" value="P:immune response"/>
    <property type="evidence" value="ECO:0007669"/>
    <property type="project" value="TreeGrafter"/>
</dbReference>
<dbReference type="STRING" id="623744.A0A553QSA3"/>
<keyword evidence="5 9" id="KW-0297">G-protein coupled receptor</keyword>
<dbReference type="AlphaFoldDB" id="A0A553QSA3"/>
<dbReference type="InterPro" id="IPR000355">
    <property type="entry name" value="Chemokine_rcpt"/>
</dbReference>
<keyword evidence="8 9" id="KW-0807">Transducer</keyword>
<dbReference type="PANTHER" id="PTHR10489:SF686">
    <property type="entry name" value="C-C CHEMOKINE RECEPTOR TYPE 5"/>
    <property type="match status" value="1"/>
</dbReference>
<keyword evidence="7 9" id="KW-0675">Receptor</keyword>